<dbReference type="GO" id="GO:0006098">
    <property type="term" value="P:pentose-phosphate shunt"/>
    <property type="evidence" value="ECO:0007669"/>
    <property type="project" value="UniProtKB-UniPathway"/>
</dbReference>
<dbReference type="STRING" id="49390.A0A068VIM0"/>
<dbReference type="Proteomes" id="UP000295252">
    <property type="component" value="Unassembled WGS sequence"/>
</dbReference>
<accession>A0A068VIM0</accession>
<dbReference type="InterPro" id="IPR039104">
    <property type="entry name" value="6PGL"/>
</dbReference>
<dbReference type="PANTHER" id="PTHR11054">
    <property type="entry name" value="6-PHOSPHOGLUCONOLACTONASE"/>
    <property type="match status" value="1"/>
</dbReference>
<sequence length="104" mass="11933">MACEIGNRTVLKFDTEDGVAVALARYIADLSERFIKEKGSFNVVLSGGSLIDTMRYLARAPYKESVDWPKWSIFWLDERVVPLDSKDSNYRLAWDGLLKYVTSY</sequence>
<reference evidence="5" key="2">
    <citation type="journal article" date="2014" name="Science">
        <title>The coffee genome provides insight into the convergent evolution of caffeine biosynthesis.</title>
        <authorList>
            <person name="Denoeud F."/>
            <person name="Carretero-Paulet L."/>
            <person name="Dereeper A."/>
            <person name="Droc G."/>
            <person name="Guyot R."/>
            <person name="Pietrella M."/>
            <person name="Zheng C."/>
            <person name="Alberti A."/>
            <person name="Anthony F."/>
            <person name="Aprea G."/>
            <person name="Aury J.M."/>
            <person name="Bento P."/>
            <person name="Bernard M."/>
            <person name="Bocs S."/>
            <person name="Campa C."/>
            <person name="Cenci A."/>
            <person name="Combes M.C."/>
            <person name="Crouzillat D."/>
            <person name="Da Silva C."/>
            <person name="Daddiego L."/>
            <person name="De Bellis F."/>
            <person name="Dussert S."/>
            <person name="Garsmeur O."/>
            <person name="Gayraud T."/>
            <person name="Guignon V."/>
            <person name="Jahn K."/>
            <person name="Jamilloux V."/>
            <person name="Joet T."/>
            <person name="Labadie K."/>
            <person name="Lan T."/>
            <person name="Leclercq J."/>
            <person name="Lepelley M."/>
            <person name="Leroy T."/>
            <person name="Li L.T."/>
            <person name="Librado P."/>
            <person name="Lopez L."/>
            <person name="Munoz A."/>
            <person name="Noel B."/>
            <person name="Pallavicini A."/>
            <person name="Perrotta G."/>
            <person name="Poncet V."/>
            <person name="Pot D."/>
            <person name="Priyono X."/>
            <person name="Rigoreau M."/>
            <person name="Rouard M."/>
            <person name="Rozas J."/>
            <person name="Tranchant-Dubreuil C."/>
            <person name="VanBuren R."/>
            <person name="Zhang Q."/>
            <person name="Andrade A.C."/>
            <person name="Argout X."/>
            <person name="Bertrand B."/>
            <person name="de Kochko A."/>
            <person name="Graziosi G."/>
            <person name="Henry R.J."/>
            <person name="Jayarama X."/>
            <person name="Ming R."/>
            <person name="Nagai C."/>
            <person name="Rounsley S."/>
            <person name="Sankoff D."/>
            <person name="Giuliano G."/>
            <person name="Albert V.A."/>
            <person name="Wincker P."/>
            <person name="Lashermes P."/>
        </authorList>
    </citation>
    <scope>NUCLEOTIDE SEQUENCE [LARGE SCALE GENOMIC DNA]</scope>
    <source>
        <strain evidence="5">cv. DH200-94</strain>
    </source>
</reference>
<name>A0A068VIM0_COFCA</name>
<dbReference type="AlphaFoldDB" id="A0A068VIM0"/>
<dbReference type="SUPFAM" id="SSF100950">
    <property type="entry name" value="NagB/RpiA/CoA transferase-like"/>
    <property type="match status" value="1"/>
</dbReference>
<reference evidence="3" key="3">
    <citation type="submission" date="2015-09" db="EMBL/GenBank/DDBJ databases">
        <title>Structure and adaptive landscape of the coffee genome.</title>
        <authorList>
            <person name="Denoeud F."/>
            <person name="Wincker P."/>
            <person name="Lashermes P."/>
        </authorList>
    </citation>
    <scope>NUCLEOTIDE SEQUENCE</scope>
    <source>
        <strain evidence="3">DH200</strain>
    </source>
</reference>
<dbReference type="Gramene" id="CDP20879">
    <property type="protein sequence ID" value="CDP20879"/>
    <property type="gene ID" value="GSCOC_T00010090001"/>
</dbReference>
<organism evidence="3 5">
    <name type="scientific">Coffea canephora</name>
    <name type="common">Robusta coffee</name>
    <dbReference type="NCBI Taxonomy" id="49390"/>
    <lineage>
        <taxon>Eukaryota</taxon>
        <taxon>Viridiplantae</taxon>
        <taxon>Streptophyta</taxon>
        <taxon>Embryophyta</taxon>
        <taxon>Tracheophyta</taxon>
        <taxon>Spermatophyta</taxon>
        <taxon>Magnoliopsida</taxon>
        <taxon>eudicotyledons</taxon>
        <taxon>Gunneridae</taxon>
        <taxon>Pentapetalae</taxon>
        <taxon>asterids</taxon>
        <taxon>lamiids</taxon>
        <taxon>Gentianales</taxon>
        <taxon>Rubiaceae</taxon>
        <taxon>Ixoroideae</taxon>
        <taxon>Gardenieae complex</taxon>
        <taxon>Bertiereae - Coffeeae clade</taxon>
        <taxon>Coffeeae</taxon>
        <taxon>Coffea</taxon>
    </lineage>
</organism>
<dbReference type="GO" id="GO:0005975">
    <property type="term" value="P:carbohydrate metabolic process"/>
    <property type="evidence" value="ECO:0007669"/>
    <property type="project" value="InterPro"/>
</dbReference>
<dbReference type="Gramene" id="CDP20551">
    <property type="protein sequence ID" value="CDP20551"/>
    <property type="gene ID" value="GSCOC_T00003021001"/>
</dbReference>
<evidence type="ECO:0000313" key="4">
    <source>
        <dbReference type="EMBL" id="CDP20879.1"/>
    </source>
</evidence>
<evidence type="ECO:0000256" key="1">
    <source>
        <dbReference type="ARBA" id="ARBA00004959"/>
    </source>
</evidence>
<dbReference type="EMBL" id="HG740437">
    <property type="protein sequence ID" value="CDP20551.1"/>
    <property type="molecule type" value="Genomic_DNA"/>
</dbReference>
<comment type="pathway">
    <text evidence="1">Carbohydrate degradation; pentose phosphate pathway.</text>
</comment>
<proteinExistence type="predicted"/>
<keyword evidence="5" id="KW-1185">Reference proteome</keyword>
<evidence type="ECO:0000259" key="2">
    <source>
        <dbReference type="Pfam" id="PF01182"/>
    </source>
</evidence>
<dbReference type="Gene3D" id="3.40.50.1360">
    <property type="match status" value="1"/>
</dbReference>
<dbReference type="InParanoid" id="A0A068VIM0"/>
<dbReference type="Pfam" id="PF01182">
    <property type="entry name" value="Glucosamine_iso"/>
    <property type="match status" value="1"/>
</dbReference>
<dbReference type="PANTHER" id="PTHR11054:SF9">
    <property type="entry name" value="6-PHOSPHOGLUCONOLACTONASE-RELATED"/>
    <property type="match status" value="1"/>
</dbReference>
<gene>
    <name evidence="3" type="ORF">GSCOC_T00003021001</name>
    <name evidence="4" type="ORF">GSCOC_T00010090001</name>
</gene>
<evidence type="ECO:0000313" key="5">
    <source>
        <dbReference type="Proteomes" id="UP000295252"/>
    </source>
</evidence>
<feature type="domain" description="Glucosamine/galactosamine-6-phosphate isomerase" evidence="2">
    <location>
        <begin position="15"/>
        <end position="101"/>
    </location>
</feature>
<protein>
    <submittedName>
        <fullName evidence="3">DH200=94 genomic scaffold, scaffold_1353</fullName>
    </submittedName>
    <submittedName>
        <fullName evidence="4">DH200=94 genomic scaffold, scaffold_1922</fullName>
    </submittedName>
</protein>
<dbReference type="OrthoDB" id="432544at2759"/>
<dbReference type="InterPro" id="IPR037171">
    <property type="entry name" value="NagB/RpiA_transferase-like"/>
</dbReference>
<evidence type="ECO:0000313" key="3">
    <source>
        <dbReference type="EMBL" id="CDP20551.1"/>
    </source>
</evidence>
<dbReference type="InterPro" id="IPR006148">
    <property type="entry name" value="Glc/Gal-6P_isomerase"/>
</dbReference>
<dbReference type="UniPathway" id="UPA00115"/>
<reference evidence="3" key="1">
    <citation type="submission" date="2013-11" db="EMBL/GenBank/DDBJ databases">
        <authorList>
            <person name="Genoscope - CEA"/>
        </authorList>
    </citation>
    <scope>NUCLEOTIDE SEQUENCE</scope>
    <source>
        <strain evidence="3">DH200</strain>
    </source>
</reference>
<dbReference type="EMBL" id="HG741006">
    <property type="protein sequence ID" value="CDP20879.1"/>
    <property type="molecule type" value="Genomic_DNA"/>
</dbReference>